<dbReference type="EMBL" id="MU003505">
    <property type="protein sequence ID" value="KAF2471291.1"/>
    <property type="molecule type" value="Genomic_DNA"/>
</dbReference>
<name>A0ACB6QYL7_9PLEO</name>
<evidence type="ECO:0000313" key="2">
    <source>
        <dbReference type="Proteomes" id="UP000799755"/>
    </source>
</evidence>
<proteinExistence type="predicted"/>
<reference evidence="1" key="1">
    <citation type="journal article" date="2020" name="Stud. Mycol.">
        <title>101 Dothideomycetes genomes: a test case for predicting lifestyles and emergence of pathogens.</title>
        <authorList>
            <person name="Haridas S."/>
            <person name="Albert R."/>
            <person name="Binder M."/>
            <person name="Bloem J."/>
            <person name="Labutti K."/>
            <person name="Salamov A."/>
            <person name="Andreopoulos B."/>
            <person name="Baker S."/>
            <person name="Barry K."/>
            <person name="Bills G."/>
            <person name="Bluhm B."/>
            <person name="Cannon C."/>
            <person name="Castanera R."/>
            <person name="Culley D."/>
            <person name="Daum C."/>
            <person name="Ezra D."/>
            <person name="Gonzalez J."/>
            <person name="Henrissat B."/>
            <person name="Kuo A."/>
            <person name="Liang C."/>
            <person name="Lipzen A."/>
            <person name="Lutzoni F."/>
            <person name="Magnuson J."/>
            <person name="Mondo S."/>
            <person name="Nolan M."/>
            <person name="Ohm R."/>
            <person name="Pangilinan J."/>
            <person name="Park H.-J."/>
            <person name="Ramirez L."/>
            <person name="Alfaro M."/>
            <person name="Sun H."/>
            <person name="Tritt A."/>
            <person name="Yoshinaga Y."/>
            <person name="Zwiers L.-H."/>
            <person name="Turgeon B."/>
            <person name="Goodwin S."/>
            <person name="Spatafora J."/>
            <person name="Crous P."/>
            <person name="Grigoriev I."/>
        </authorList>
    </citation>
    <scope>NUCLEOTIDE SEQUENCE</scope>
    <source>
        <strain evidence="1">ATCC 200398</strain>
    </source>
</reference>
<sequence length="679" mass="74006">MAPTKKRENQFFNVGVQGRKTGITLEDRGVRDEHGMEPISGIFSSPVKSPPKRGSSRKTGGTVTTSESMDIQESTIPDITDTIHAGHLLRSARTKLPPPKSRSPMKTALGSSPRRQTSMGPRSSLHQATASPSRESSHPAVSRRLDFDQEDSSLQETPALSGSGQRRGKARGKARANIYDIERSLSRDVSAALEDSIVQGDISVNEISEMLDGFGEESFDGGVGDGYESMIGTNGVDASADLDEPEVEPEPTPQPVKRGRKRKSDAIDSTVEEPSSVSSRPRRRGAGAVQAASSQKSKVAEHPPTAKPRGKGRSKRVSEMTDQESSTALDNSVDETENTEKSITTNPGKSRGRHLTKAKPQVQNALPAKEKGEPAFKKPKAITKPGAIARSKSESKTNGKSVEPEVPNGGKLVDSAGNPLSKADIDHLSTTSTASRYGRGRTLLSVYREMGPDEATNVSMARHSGRHLVKPVDFWKSEKVTYAKDGSLESIVVNETQEPPPKKYTGRPKGKKRALRVIEEEDDDVGLEDWEERDGLFVGTFRGFNPVAEVPTSNYYDDALGWSEKGIRPVDVPEAQFKFTKLASAPNSFFSWGAIDLPVNGSKRTKNCRRMHMVFFVQTGTVTVRVHDNEFTIRKGGLWQVPRGNTYSITNVGKGVARIFFAQAHEQAPVEPDHEQEDN</sequence>
<gene>
    <name evidence="1" type="ORF">BDR25DRAFT_260740</name>
</gene>
<comment type="caution">
    <text evidence="1">The sequence shown here is derived from an EMBL/GenBank/DDBJ whole genome shotgun (WGS) entry which is preliminary data.</text>
</comment>
<keyword evidence="2" id="KW-1185">Reference proteome</keyword>
<evidence type="ECO:0000313" key="1">
    <source>
        <dbReference type="EMBL" id="KAF2471291.1"/>
    </source>
</evidence>
<accession>A0ACB6QYL7</accession>
<organism evidence="1 2">
    <name type="scientific">Lindgomyces ingoldianus</name>
    <dbReference type="NCBI Taxonomy" id="673940"/>
    <lineage>
        <taxon>Eukaryota</taxon>
        <taxon>Fungi</taxon>
        <taxon>Dikarya</taxon>
        <taxon>Ascomycota</taxon>
        <taxon>Pezizomycotina</taxon>
        <taxon>Dothideomycetes</taxon>
        <taxon>Pleosporomycetidae</taxon>
        <taxon>Pleosporales</taxon>
        <taxon>Lindgomycetaceae</taxon>
        <taxon>Lindgomyces</taxon>
    </lineage>
</organism>
<protein>
    <submittedName>
        <fullName evidence="1">Uncharacterized protein</fullName>
    </submittedName>
</protein>
<dbReference type="Proteomes" id="UP000799755">
    <property type="component" value="Unassembled WGS sequence"/>
</dbReference>